<feature type="non-terminal residue" evidence="2">
    <location>
        <position position="1"/>
    </location>
</feature>
<dbReference type="SUPFAM" id="SSF53474">
    <property type="entry name" value="alpha/beta-Hydrolases"/>
    <property type="match status" value="1"/>
</dbReference>
<dbReference type="Gene3D" id="3.40.50.1820">
    <property type="entry name" value="alpha/beta hydrolase"/>
    <property type="match status" value="1"/>
</dbReference>
<evidence type="ECO:0000313" key="3">
    <source>
        <dbReference type="Proteomes" id="UP001497623"/>
    </source>
</evidence>
<dbReference type="InterPro" id="IPR051044">
    <property type="entry name" value="MAG_DAG_Lipase"/>
</dbReference>
<evidence type="ECO:0000259" key="1">
    <source>
        <dbReference type="Pfam" id="PF12146"/>
    </source>
</evidence>
<dbReference type="EMBL" id="CAXKWB010026351">
    <property type="protein sequence ID" value="CAL4130043.1"/>
    <property type="molecule type" value="Genomic_DNA"/>
</dbReference>
<dbReference type="PANTHER" id="PTHR11614">
    <property type="entry name" value="PHOSPHOLIPASE-RELATED"/>
    <property type="match status" value="1"/>
</dbReference>
<evidence type="ECO:0000313" key="2">
    <source>
        <dbReference type="EMBL" id="CAL4130043.1"/>
    </source>
</evidence>
<organism evidence="2 3">
    <name type="scientific">Meganyctiphanes norvegica</name>
    <name type="common">Northern krill</name>
    <name type="synonym">Thysanopoda norvegica</name>
    <dbReference type="NCBI Taxonomy" id="48144"/>
    <lineage>
        <taxon>Eukaryota</taxon>
        <taxon>Metazoa</taxon>
        <taxon>Ecdysozoa</taxon>
        <taxon>Arthropoda</taxon>
        <taxon>Crustacea</taxon>
        <taxon>Multicrustacea</taxon>
        <taxon>Malacostraca</taxon>
        <taxon>Eumalacostraca</taxon>
        <taxon>Eucarida</taxon>
        <taxon>Euphausiacea</taxon>
        <taxon>Euphausiidae</taxon>
        <taxon>Meganyctiphanes</taxon>
    </lineage>
</organism>
<feature type="domain" description="Serine aminopeptidase S33" evidence="1">
    <location>
        <begin position="1"/>
        <end position="133"/>
    </location>
</feature>
<reference evidence="2 3" key="1">
    <citation type="submission" date="2024-05" db="EMBL/GenBank/DDBJ databases">
        <authorList>
            <person name="Wallberg A."/>
        </authorList>
    </citation>
    <scope>NUCLEOTIDE SEQUENCE [LARGE SCALE GENOMIC DNA]</scope>
</reference>
<gene>
    <name evidence="2" type="ORF">MNOR_LOCUS26409</name>
</gene>
<comment type="caution">
    <text evidence="2">The sequence shown here is derived from an EMBL/GenBank/DDBJ whole genome shotgun (WGS) entry which is preliminary data.</text>
</comment>
<dbReference type="Pfam" id="PF12146">
    <property type="entry name" value="Hydrolase_4"/>
    <property type="match status" value="1"/>
</dbReference>
<name>A0AAV2RKK5_MEGNR</name>
<dbReference type="InterPro" id="IPR022742">
    <property type="entry name" value="Hydrolase_4"/>
</dbReference>
<feature type="non-terminal residue" evidence="2">
    <location>
        <position position="134"/>
    </location>
</feature>
<accession>A0AAV2RKK5</accession>
<dbReference type="Proteomes" id="UP001497623">
    <property type="component" value="Unassembled WGS sequence"/>
</dbReference>
<dbReference type="InterPro" id="IPR029058">
    <property type="entry name" value="AB_hydrolase_fold"/>
</dbReference>
<proteinExistence type="predicted"/>
<keyword evidence="3" id="KW-1185">Reference proteome</keyword>
<sequence length="134" mass="14833">RALVFMSHGFAEYLAWYEELAQRFAAEGILAFGHDHVGHGRSGGTRCHVNSIMDYVMDVLQHCDDVTKQHPGLPLFLLGHSMGGMIAVRTAMERPDYFKGVVLMGPLLVPNPTEATPIMKFLAKLVSRVLPQIS</sequence>
<dbReference type="PRINTS" id="PR00111">
    <property type="entry name" value="ABHYDROLASE"/>
</dbReference>
<dbReference type="AlphaFoldDB" id="A0AAV2RKK5"/>
<dbReference type="InterPro" id="IPR000073">
    <property type="entry name" value="AB_hydrolase_1"/>
</dbReference>
<protein>
    <recommendedName>
        <fullName evidence="1">Serine aminopeptidase S33 domain-containing protein</fullName>
    </recommendedName>
</protein>